<reference evidence="2 3" key="1">
    <citation type="submission" date="2024-02" db="EMBL/GenBank/DDBJ databases">
        <authorList>
            <person name="Vignale AGUSTIN F."/>
            <person name="Sosa J E."/>
            <person name="Modenutti C."/>
        </authorList>
    </citation>
    <scope>NUCLEOTIDE SEQUENCE [LARGE SCALE GENOMIC DNA]</scope>
</reference>
<dbReference type="AlphaFoldDB" id="A0ABC8SY34"/>
<dbReference type="Proteomes" id="UP001642360">
    <property type="component" value="Unassembled WGS sequence"/>
</dbReference>
<evidence type="ECO:0000256" key="1">
    <source>
        <dbReference type="SAM" id="MobiDB-lite"/>
    </source>
</evidence>
<organism evidence="2 3">
    <name type="scientific">Ilex paraguariensis</name>
    <name type="common">yerba mate</name>
    <dbReference type="NCBI Taxonomy" id="185542"/>
    <lineage>
        <taxon>Eukaryota</taxon>
        <taxon>Viridiplantae</taxon>
        <taxon>Streptophyta</taxon>
        <taxon>Embryophyta</taxon>
        <taxon>Tracheophyta</taxon>
        <taxon>Spermatophyta</taxon>
        <taxon>Magnoliopsida</taxon>
        <taxon>eudicotyledons</taxon>
        <taxon>Gunneridae</taxon>
        <taxon>Pentapetalae</taxon>
        <taxon>asterids</taxon>
        <taxon>campanulids</taxon>
        <taxon>Aquifoliales</taxon>
        <taxon>Aquifoliaceae</taxon>
        <taxon>Ilex</taxon>
    </lineage>
</organism>
<accession>A0ABC8SY34</accession>
<protein>
    <submittedName>
        <fullName evidence="2">Uncharacterized protein</fullName>
    </submittedName>
</protein>
<evidence type="ECO:0000313" key="3">
    <source>
        <dbReference type="Proteomes" id="UP001642360"/>
    </source>
</evidence>
<proteinExistence type="predicted"/>
<sequence>MGGDAMAGEGVMGFILGGTGPLTGKGKRHVTGVTQLPGGSPAETGSANRKLGGAPSVPGGTYGVESLAPSGDSDLDALDDVGKGPGNLGNSRELAGKSSGTSPLPSKKAKSGAPGTSQLRLPGQAVPREAGLSDATRSTLIELSSPLKDGPSTTVEA</sequence>
<comment type="caution">
    <text evidence="2">The sequence shown here is derived from an EMBL/GenBank/DDBJ whole genome shotgun (WGS) entry which is preliminary data.</text>
</comment>
<gene>
    <name evidence="2" type="ORF">ILEXP_LOCUS30852</name>
</gene>
<dbReference type="EMBL" id="CAUOFW020003790">
    <property type="protein sequence ID" value="CAK9162020.1"/>
    <property type="molecule type" value="Genomic_DNA"/>
</dbReference>
<name>A0ABC8SY34_9AQUA</name>
<feature type="region of interest" description="Disordered" evidence="1">
    <location>
        <begin position="18"/>
        <end position="157"/>
    </location>
</feature>
<evidence type="ECO:0000313" key="2">
    <source>
        <dbReference type="EMBL" id="CAK9162020.1"/>
    </source>
</evidence>
<keyword evidence="3" id="KW-1185">Reference proteome</keyword>